<dbReference type="Gene3D" id="3.40.50.720">
    <property type="entry name" value="NAD(P)-binding Rossmann-like Domain"/>
    <property type="match status" value="1"/>
</dbReference>
<dbReference type="AlphaFoldDB" id="A0A9P4HH88"/>
<proteinExistence type="predicted"/>
<dbReference type="OrthoDB" id="1731983at2759"/>
<dbReference type="EMBL" id="ML978166">
    <property type="protein sequence ID" value="KAF2033549.1"/>
    <property type="molecule type" value="Genomic_DNA"/>
</dbReference>
<dbReference type="Proteomes" id="UP000799777">
    <property type="component" value="Unassembled WGS sequence"/>
</dbReference>
<dbReference type="PANTHER" id="PTHR32487">
    <property type="entry name" value="3-OXO-DELTA(4,5)-STEROID 5-BETA-REDUCTASE"/>
    <property type="match status" value="1"/>
</dbReference>
<gene>
    <name evidence="1" type="ORF">EK21DRAFT_109017</name>
</gene>
<accession>A0A9P4HH88</accession>
<organism evidence="1 2">
    <name type="scientific">Setomelanomma holmii</name>
    <dbReference type="NCBI Taxonomy" id="210430"/>
    <lineage>
        <taxon>Eukaryota</taxon>
        <taxon>Fungi</taxon>
        <taxon>Dikarya</taxon>
        <taxon>Ascomycota</taxon>
        <taxon>Pezizomycotina</taxon>
        <taxon>Dothideomycetes</taxon>
        <taxon>Pleosporomycetidae</taxon>
        <taxon>Pleosporales</taxon>
        <taxon>Pleosporineae</taxon>
        <taxon>Phaeosphaeriaceae</taxon>
        <taxon>Setomelanomma</taxon>
    </lineage>
</organism>
<reference evidence="1" key="1">
    <citation type="journal article" date="2020" name="Stud. Mycol.">
        <title>101 Dothideomycetes genomes: a test case for predicting lifestyles and emergence of pathogens.</title>
        <authorList>
            <person name="Haridas S."/>
            <person name="Albert R."/>
            <person name="Binder M."/>
            <person name="Bloem J."/>
            <person name="Labutti K."/>
            <person name="Salamov A."/>
            <person name="Andreopoulos B."/>
            <person name="Baker S."/>
            <person name="Barry K."/>
            <person name="Bills G."/>
            <person name="Bluhm B."/>
            <person name="Cannon C."/>
            <person name="Castanera R."/>
            <person name="Culley D."/>
            <person name="Daum C."/>
            <person name="Ezra D."/>
            <person name="Gonzalez J."/>
            <person name="Henrissat B."/>
            <person name="Kuo A."/>
            <person name="Liang C."/>
            <person name="Lipzen A."/>
            <person name="Lutzoni F."/>
            <person name="Magnuson J."/>
            <person name="Mondo S."/>
            <person name="Nolan M."/>
            <person name="Ohm R."/>
            <person name="Pangilinan J."/>
            <person name="Park H.-J."/>
            <person name="Ramirez L."/>
            <person name="Alfaro M."/>
            <person name="Sun H."/>
            <person name="Tritt A."/>
            <person name="Yoshinaga Y."/>
            <person name="Zwiers L.-H."/>
            <person name="Turgeon B."/>
            <person name="Goodwin S."/>
            <person name="Spatafora J."/>
            <person name="Crous P."/>
            <person name="Grigoriev I."/>
        </authorList>
    </citation>
    <scope>NUCLEOTIDE SEQUENCE</scope>
    <source>
        <strain evidence="1">CBS 110217</strain>
    </source>
</reference>
<dbReference type="PANTHER" id="PTHR32487:SF0">
    <property type="entry name" value="3-OXO-DELTA(4,5)-STEROID 5-BETA-REDUCTASE"/>
    <property type="match status" value="1"/>
</dbReference>
<protein>
    <submittedName>
        <fullName evidence="1">Uncharacterized protein</fullName>
    </submittedName>
</protein>
<evidence type="ECO:0000313" key="2">
    <source>
        <dbReference type="Proteomes" id="UP000799777"/>
    </source>
</evidence>
<comment type="caution">
    <text evidence="1">The sequence shown here is derived from an EMBL/GenBank/DDBJ whole genome shotgun (WGS) entry which is preliminary data.</text>
</comment>
<keyword evidence="2" id="KW-1185">Reference proteome</keyword>
<sequence>MLALYFLVCPGMGVPATFPGNEVFYSTVDDQSYAPSVADMSVWASTTEQCHNEDFVHVNECPEPDFRASGSYRTKMENNSSMIDWARDKRPDWMSICQKYGGNADAFDWETWGFFDWSIGKTWPTLGTNNKARRYSWTKVDDTLESWFETYKTFEAAGILPKGGGRTENCQVGKTNGVHAI</sequence>
<name>A0A9P4HH88_9PLEO</name>
<evidence type="ECO:0000313" key="1">
    <source>
        <dbReference type="EMBL" id="KAF2033549.1"/>
    </source>
</evidence>